<keyword evidence="7" id="KW-0732">Signal</keyword>
<dbReference type="InterPro" id="IPR037045">
    <property type="entry name" value="S8pro/Inhibitor_I9_sf"/>
</dbReference>
<feature type="compositionally biased region" description="Basic and acidic residues" evidence="6">
    <location>
        <begin position="39"/>
        <end position="54"/>
    </location>
</feature>
<dbReference type="Gene3D" id="3.30.70.80">
    <property type="entry name" value="Peptidase S8 propeptide/proteinase inhibitor I9"/>
    <property type="match status" value="1"/>
</dbReference>
<accession>A0A4J1V701</accession>
<evidence type="ECO:0000256" key="7">
    <source>
        <dbReference type="SAM" id="SignalP"/>
    </source>
</evidence>
<keyword evidence="2 10" id="KW-0645">Protease</keyword>
<dbReference type="EC" id="3.4.21.96" evidence="10"/>
<gene>
    <name evidence="10" type="primary">prtP_2</name>
    <name evidence="10" type="ORF">SAMEA2658744_00541</name>
</gene>
<feature type="signal peptide" evidence="7">
    <location>
        <begin position="1"/>
        <end position="20"/>
    </location>
</feature>
<dbReference type="PROSITE" id="PS51892">
    <property type="entry name" value="SUBTILASE"/>
    <property type="match status" value="1"/>
</dbReference>
<keyword evidence="3 10" id="KW-0378">Hydrolase</keyword>
<evidence type="ECO:0000256" key="4">
    <source>
        <dbReference type="ARBA" id="ARBA00022825"/>
    </source>
</evidence>
<dbReference type="EMBL" id="CAATGL010000002">
    <property type="protein sequence ID" value="VNP52650.1"/>
    <property type="molecule type" value="Genomic_DNA"/>
</dbReference>
<reference evidence="10" key="1">
    <citation type="submission" date="2019-04" db="EMBL/GenBank/DDBJ databases">
        <authorList>
            <consortium name="Pathogen Informatics"/>
        </authorList>
    </citation>
    <scope>NUCLEOTIDE SEQUENCE</scope>
    <source>
        <strain evidence="10">GPSC56</strain>
    </source>
</reference>
<dbReference type="GO" id="GO:0006508">
    <property type="term" value="P:proteolysis"/>
    <property type="evidence" value="ECO:0007669"/>
    <property type="project" value="UniProtKB-KW"/>
</dbReference>
<dbReference type="InterPro" id="IPR000209">
    <property type="entry name" value="Peptidase_S8/S53_dom"/>
</dbReference>
<sequence>MKKSTVLSLTTAAVILAAYAPNEVVLADTSNSEDALSISDKEKVAENKEKHENIHSAMETSQDTEEKKTTIIEEKEVVSKNPVIDTKTSNEEAKIKEENSNKSQGDHTDSFVNKNTENPKKEDKVVYIAEFKDKESGAKAIKELSSLKNTKVLYTYDRIFNGSAIETTPDNLDKIKQIEGISSVERAQKVQPMMNHARKEIGVEEAIDYLKSINAPFGKNFDGRGMVISNIDTGTDYRHKAMRIDDDAKASMRFKKEDLKGTDKNYWLSDKIPHAFNYYNGGKITVEKYDDGRDYFDPHGMHIAGILAGNDTEQDIKNFNGIDGIAPNAQIFSYKMYSDAGSGFAGDETMFHAIEDSIKHNVDVVSVSSGFTGTGLVGEKYWQAIRALRKAGIPMVVATGNYATSASSSSWDLVANNHLKMTDTGNVTRTAAHEDAIAVASAKNQTVEFDKVNISPPMLTLSNS</sequence>
<dbReference type="InterPro" id="IPR022398">
    <property type="entry name" value="Peptidase_S8_His-AS"/>
</dbReference>
<dbReference type="Pfam" id="PF05922">
    <property type="entry name" value="Inhibitor_I9"/>
    <property type="match status" value="1"/>
</dbReference>
<feature type="compositionally biased region" description="Basic and acidic residues" evidence="6">
    <location>
        <begin position="64"/>
        <end position="78"/>
    </location>
</feature>
<feature type="domain" description="Inhibitor I9" evidence="9">
    <location>
        <begin position="142"/>
        <end position="191"/>
    </location>
</feature>
<evidence type="ECO:0000256" key="5">
    <source>
        <dbReference type="PROSITE-ProRule" id="PRU01240"/>
    </source>
</evidence>
<dbReference type="InterPro" id="IPR010259">
    <property type="entry name" value="S8pro/Inhibitor_I9"/>
</dbReference>
<comment type="similarity">
    <text evidence="1 5">Belongs to the peptidase S8 family.</text>
</comment>
<dbReference type="InterPro" id="IPR036852">
    <property type="entry name" value="Peptidase_S8/S53_dom_sf"/>
</dbReference>
<evidence type="ECO:0000259" key="8">
    <source>
        <dbReference type="Pfam" id="PF00082"/>
    </source>
</evidence>
<name>A0A4J1V701_STREE</name>
<comment type="caution">
    <text evidence="5">Lacks conserved residue(s) required for the propagation of feature annotation.</text>
</comment>
<evidence type="ECO:0000256" key="3">
    <source>
        <dbReference type="ARBA" id="ARBA00022801"/>
    </source>
</evidence>
<dbReference type="PANTHER" id="PTHR43806">
    <property type="entry name" value="PEPTIDASE S8"/>
    <property type="match status" value="1"/>
</dbReference>
<evidence type="ECO:0000256" key="1">
    <source>
        <dbReference type="ARBA" id="ARBA00011073"/>
    </source>
</evidence>
<feature type="domain" description="Peptidase S8/S53" evidence="8">
    <location>
        <begin position="223"/>
        <end position="443"/>
    </location>
</feature>
<dbReference type="PROSITE" id="PS00137">
    <property type="entry name" value="SUBTILASE_HIS"/>
    <property type="match status" value="1"/>
</dbReference>
<evidence type="ECO:0000313" key="10">
    <source>
        <dbReference type="EMBL" id="VNP52650.1"/>
    </source>
</evidence>
<feature type="chain" id="PRO_5039713904" evidence="7">
    <location>
        <begin position="21"/>
        <end position="464"/>
    </location>
</feature>
<feature type="compositionally biased region" description="Basic and acidic residues" evidence="6">
    <location>
        <begin position="88"/>
        <end position="109"/>
    </location>
</feature>
<dbReference type="Gene3D" id="3.50.30.30">
    <property type="match status" value="1"/>
</dbReference>
<dbReference type="GO" id="GO:0004252">
    <property type="term" value="F:serine-type endopeptidase activity"/>
    <property type="evidence" value="ECO:0007669"/>
    <property type="project" value="InterPro"/>
</dbReference>
<keyword evidence="4" id="KW-0720">Serine protease</keyword>
<dbReference type="Gene3D" id="3.40.50.200">
    <property type="entry name" value="Peptidase S8/S53 domain"/>
    <property type="match status" value="1"/>
</dbReference>
<evidence type="ECO:0000256" key="2">
    <source>
        <dbReference type="ARBA" id="ARBA00022670"/>
    </source>
</evidence>
<proteinExistence type="inferred from homology"/>
<evidence type="ECO:0000256" key="6">
    <source>
        <dbReference type="SAM" id="MobiDB-lite"/>
    </source>
</evidence>
<protein>
    <submittedName>
        <fullName evidence="10">Serine protease</fullName>
        <ecNumber evidence="10">3.4.21.96</ecNumber>
    </submittedName>
</protein>
<dbReference type="Pfam" id="PF00082">
    <property type="entry name" value="Peptidase_S8"/>
    <property type="match status" value="1"/>
</dbReference>
<organism evidence="10">
    <name type="scientific">Streptococcus pneumoniae</name>
    <dbReference type="NCBI Taxonomy" id="1313"/>
    <lineage>
        <taxon>Bacteria</taxon>
        <taxon>Bacillati</taxon>
        <taxon>Bacillota</taxon>
        <taxon>Bacilli</taxon>
        <taxon>Lactobacillales</taxon>
        <taxon>Streptococcaceae</taxon>
        <taxon>Streptococcus</taxon>
    </lineage>
</organism>
<evidence type="ECO:0000259" key="9">
    <source>
        <dbReference type="Pfam" id="PF05922"/>
    </source>
</evidence>
<dbReference type="SUPFAM" id="SSF52743">
    <property type="entry name" value="Subtilisin-like"/>
    <property type="match status" value="1"/>
</dbReference>
<dbReference type="InterPro" id="IPR050131">
    <property type="entry name" value="Peptidase_S8_subtilisin-like"/>
</dbReference>
<feature type="region of interest" description="Disordered" evidence="6">
    <location>
        <begin position="28"/>
        <end position="118"/>
    </location>
</feature>
<dbReference type="PANTHER" id="PTHR43806:SF11">
    <property type="entry name" value="CEREVISIN-RELATED"/>
    <property type="match status" value="1"/>
</dbReference>
<dbReference type="AlphaFoldDB" id="A0A4J1V701"/>